<evidence type="ECO:0000256" key="3">
    <source>
        <dbReference type="ARBA" id="ARBA00023163"/>
    </source>
</evidence>
<dbReference type="Pfam" id="PF12833">
    <property type="entry name" value="HTH_18"/>
    <property type="match status" value="1"/>
</dbReference>
<evidence type="ECO:0000256" key="1">
    <source>
        <dbReference type="ARBA" id="ARBA00023015"/>
    </source>
</evidence>
<dbReference type="Proteomes" id="UP000744032">
    <property type="component" value="Unassembled WGS sequence"/>
</dbReference>
<dbReference type="SUPFAM" id="SSF52317">
    <property type="entry name" value="Class I glutamine amidotransferase-like"/>
    <property type="match status" value="1"/>
</dbReference>
<feature type="compositionally biased region" description="Low complexity" evidence="4">
    <location>
        <begin position="337"/>
        <end position="352"/>
    </location>
</feature>
<dbReference type="InterPro" id="IPR052158">
    <property type="entry name" value="INH-QAR"/>
</dbReference>
<dbReference type="SMART" id="SM00342">
    <property type="entry name" value="HTH_ARAC"/>
    <property type="match status" value="1"/>
</dbReference>
<evidence type="ECO:0000259" key="5">
    <source>
        <dbReference type="PROSITE" id="PS01124"/>
    </source>
</evidence>
<dbReference type="InterPro" id="IPR018060">
    <property type="entry name" value="HTH_AraC"/>
</dbReference>
<proteinExistence type="predicted"/>
<dbReference type="PANTHER" id="PTHR43130:SF3">
    <property type="entry name" value="HTH-TYPE TRANSCRIPTIONAL REGULATOR RV1931C"/>
    <property type="match status" value="1"/>
</dbReference>
<sequence>MHTVAVLALDGVIPFDLSAPIDTFGWARLPDGREPYQVKVCSAGPPDREVRSGPFTVRAPYGLELLAEADTIVLPGVAVPTDPLPPGVTEALCAAADRGTRIASVCVGAFLLAATGLLDGLRATTHWRAAADLAARHPKVEVDPNVLYVDNGQFLTSAGAAAALDMCLHMVRRDHGSAVAAHTARMSVMPLEREGGQAQFIVHDLPPAPAGATLEPLLDWLEGHCDRDLPLDEIASRAGMSTRTLNRRFREQTGTTPLQWLHRARVRRAQYLLETTEYPVERIASQAGFGSPTAFRERFRRVAGTSPQGYRRAFRSGRGGRSGGWVSTRGRPRARPGARGPAAGPRRGAPGPASAPPDP</sequence>
<keyword evidence="3" id="KW-0804">Transcription</keyword>
<dbReference type="Pfam" id="PF01965">
    <property type="entry name" value="DJ-1_PfpI"/>
    <property type="match status" value="1"/>
</dbReference>
<reference evidence="6 7" key="1">
    <citation type="submission" date="2020-04" db="EMBL/GenBank/DDBJ databases">
        <title>Genome sequence of Streptomyces galbus strain I339.</title>
        <authorList>
            <person name="Silva E.A.N."/>
            <person name="Merces M."/>
            <person name="Castelo Branco A.P.O.T."/>
            <person name="Vasconcelos P.C."/>
            <person name="Costa N.P."/>
            <person name="Marinho G.C.S."/>
            <person name="Oliveira C.J.B."/>
            <person name="Araujo D."/>
            <person name="Rodrigues Junior V.S."/>
            <person name="Almeida R."/>
            <person name="Silva Filho U.R."/>
            <person name="Andrade A.S.A."/>
            <person name="Cibulski S.P."/>
        </authorList>
    </citation>
    <scope>NUCLEOTIDE SEQUENCE [LARGE SCALE GENOMIC DNA]</scope>
    <source>
        <strain evidence="6 7">I339</strain>
    </source>
</reference>
<keyword evidence="2" id="KW-0238">DNA-binding</keyword>
<evidence type="ECO:0000256" key="4">
    <source>
        <dbReference type="SAM" id="MobiDB-lite"/>
    </source>
</evidence>
<keyword evidence="7" id="KW-1185">Reference proteome</keyword>
<protein>
    <submittedName>
        <fullName evidence="6">Helix-turn-helix domain-containing protein</fullName>
    </submittedName>
</protein>
<comment type="caution">
    <text evidence="6">The sequence shown here is derived from an EMBL/GenBank/DDBJ whole genome shotgun (WGS) entry which is preliminary data.</text>
</comment>
<gene>
    <name evidence="6" type="ORF">HF200_18410</name>
</gene>
<dbReference type="InterPro" id="IPR002818">
    <property type="entry name" value="DJ-1/PfpI"/>
</dbReference>
<dbReference type="Gene3D" id="3.40.50.880">
    <property type="match status" value="1"/>
</dbReference>
<evidence type="ECO:0000256" key="2">
    <source>
        <dbReference type="ARBA" id="ARBA00023125"/>
    </source>
</evidence>
<dbReference type="PROSITE" id="PS00041">
    <property type="entry name" value="HTH_ARAC_FAMILY_1"/>
    <property type="match status" value="1"/>
</dbReference>
<dbReference type="InterPro" id="IPR018062">
    <property type="entry name" value="HTH_AraC-typ_CS"/>
</dbReference>
<dbReference type="Gene3D" id="1.10.10.60">
    <property type="entry name" value="Homeodomain-like"/>
    <property type="match status" value="1"/>
</dbReference>
<feature type="non-terminal residue" evidence="6">
    <location>
        <position position="359"/>
    </location>
</feature>
<name>A0ABX1ILY2_STRGB</name>
<evidence type="ECO:0000313" key="6">
    <source>
        <dbReference type="EMBL" id="NKQ26347.1"/>
    </source>
</evidence>
<dbReference type="EMBL" id="JAAXMD010000167">
    <property type="protein sequence ID" value="NKQ26347.1"/>
    <property type="molecule type" value="Genomic_DNA"/>
</dbReference>
<feature type="region of interest" description="Disordered" evidence="4">
    <location>
        <begin position="306"/>
        <end position="359"/>
    </location>
</feature>
<dbReference type="InterPro" id="IPR009057">
    <property type="entry name" value="Homeodomain-like_sf"/>
</dbReference>
<dbReference type="RefSeq" id="WP_168374475.1">
    <property type="nucleotide sequence ID" value="NZ_JAAXMD010000167.1"/>
</dbReference>
<keyword evidence="1" id="KW-0805">Transcription regulation</keyword>
<dbReference type="SUPFAM" id="SSF46689">
    <property type="entry name" value="Homeodomain-like"/>
    <property type="match status" value="2"/>
</dbReference>
<organism evidence="6 7">
    <name type="scientific">Streptomyces galbus</name>
    <dbReference type="NCBI Taxonomy" id="33898"/>
    <lineage>
        <taxon>Bacteria</taxon>
        <taxon>Bacillati</taxon>
        <taxon>Actinomycetota</taxon>
        <taxon>Actinomycetes</taxon>
        <taxon>Kitasatosporales</taxon>
        <taxon>Streptomycetaceae</taxon>
        <taxon>Streptomyces</taxon>
    </lineage>
</organism>
<dbReference type="CDD" id="cd03137">
    <property type="entry name" value="GATase1_AraC_1"/>
    <property type="match status" value="1"/>
</dbReference>
<accession>A0ABX1ILY2</accession>
<dbReference type="PANTHER" id="PTHR43130">
    <property type="entry name" value="ARAC-FAMILY TRANSCRIPTIONAL REGULATOR"/>
    <property type="match status" value="1"/>
</dbReference>
<dbReference type="PROSITE" id="PS01124">
    <property type="entry name" value="HTH_ARAC_FAMILY_2"/>
    <property type="match status" value="1"/>
</dbReference>
<evidence type="ECO:0000313" key="7">
    <source>
        <dbReference type="Proteomes" id="UP000744032"/>
    </source>
</evidence>
<feature type="domain" description="HTH araC/xylS-type" evidence="5">
    <location>
        <begin position="215"/>
        <end position="313"/>
    </location>
</feature>
<dbReference type="InterPro" id="IPR029062">
    <property type="entry name" value="Class_I_gatase-like"/>
</dbReference>